<name>W2C247_9BACT</name>
<reference evidence="1 2" key="1">
    <citation type="submission" date="2013-11" db="EMBL/GenBank/DDBJ databases">
        <title>Single cell genomics of uncultured Tannerella BU063 (oral taxon 286).</title>
        <authorList>
            <person name="Beall C.J."/>
            <person name="Campbell A.G."/>
            <person name="Griffen A.L."/>
            <person name="Podar M."/>
            <person name="Leys E.J."/>
        </authorList>
    </citation>
    <scope>NUCLEOTIDE SEQUENCE [LARGE SCALE GENOMIC DNA]</scope>
    <source>
        <strain evidence="1">Cell 2</strain>
    </source>
</reference>
<dbReference type="Proteomes" id="UP000018837">
    <property type="component" value="Unassembled WGS sequence"/>
</dbReference>
<protein>
    <submittedName>
        <fullName evidence="1">Uncharacterized protein</fullName>
    </submittedName>
</protein>
<dbReference type="EMBL" id="AYUF01000489">
    <property type="protein sequence ID" value="ETK01250.1"/>
    <property type="molecule type" value="Genomic_DNA"/>
</dbReference>
<evidence type="ECO:0000313" key="1">
    <source>
        <dbReference type="EMBL" id="ETK01250.1"/>
    </source>
</evidence>
<gene>
    <name evidence="1" type="ORF">N425_11035</name>
</gene>
<proteinExistence type="predicted"/>
<accession>W2C247</accession>
<comment type="caution">
    <text evidence="1">The sequence shown here is derived from an EMBL/GenBank/DDBJ whole genome shotgun (WGS) entry which is preliminary data.</text>
</comment>
<sequence length="90" mass="11045">MDIMLLLHKIFQSFKILQNRLKCIDNSLRRELLCESQRIRPVSSSRFQYNRTIYFREKSQYIVDKYLSSMKKAINRIKYFHMTANLVQFF</sequence>
<evidence type="ECO:0000313" key="2">
    <source>
        <dbReference type="Proteomes" id="UP000018837"/>
    </source>
</evidence>
<dbReference type="AlphaFoldDB" id="W2C247"/>
<organism evidence="1 2">
    <name type="scientific">Tannerella sp. oral taxon BU063 isolate Cell 2</name>
    <dbReference type="NCBI Taxonomy" id="1411148"/>
    <lineage>
        <taxon>Bacteria</taxon>
        <taxon>Pseudomonadati</taxon>
        <taxon>Bacteroidota</taxon>
        <taxon>Bacteroidia</taxon>
        <taxon>Bacteroidales</taxon>
        <taxon>Tannerellaceae</taxon>
        <taxon>Tannerella</taxon>
    </lineage>
</organism>